<dbReference type="PANTHER" id="PTHR45651:SF68">
    <property type="entry name" value="ION TRANSPORT DOMAIN-CONTAINING PROTEIN"/>
    <property type="match status" value="1"/>
</dbReference>
<keyword evidence="4" id="KW-1185">Reference proteome</keyword>
<evidence type="ECO:0000256" key="2">
    <source>
        <dbReference type="SAM" id="Phobius"/>
    </source>
</evidence>
<name>A0A498JHS2_MALDO</name>
<comment type="caution">
    <text evidence="3">The sequence shown here is derived from an EMBL/GenBank/DDBJ whole genome shotgun (WGS) entry which is preliminary data.</text>
</comment>
<keyword evidence="1" id="KW-0406">Ion transport</keyword>
<evidence type="ECO:0000313" key="3">
    <source>
        <dbReference type="EMBL" id="RXH94357.1"/>
    </source>
</evidence>
<organism evidence="3 4">
    <name type="scientific">Malus domestica</name>
    <name type="common">Apple</name>
    <name type="synonym">Pyrus malus</name>
    <dbReference type="NCBI Taxonomy" id="3750"/>
    <lineage>
        <taxon>Eukaryota</taxon>
        <taxon>Viridiplantae</taxon>
        <taxon>Streptophyta</taxon>
        <taxon>Embryophyta</taxon>
        <taxon>Tracheophyta</taxon>
        <taxon>Spermatophyta</taxon>
        <taxon>Magnoliopsida</taxon>
        <taxon>eudicotyledons</taxon>
        <taxon>Gunneridae</taxon>
        <taxon>Pentapetalae</taxon>
        <taxon>rosids</taxon>
        <taxon>fabids</taxon>
        <taxon>Rosales</taxon>
        <taxon>Rosaceae</taxon>
        <taxon>Amygdaloideae</taxon>
        <taxon>Maleae</taxon>
        <taxon>Malus</taxon>
    </lineage>
</organism>
<keyword evidence="1" id="KW-0407">Ion channel</keyword>
<keyword evidence="1" id="KW-0813">Transport</keyword>
<keyword evidence="2" id="KW-0812">Transmembrane</keyword>
<dbReference type="AlphaFoldDB" id="A0A498JHS2"/>
<reference evidence="3 4" key="1">
    <citation type="submission" date="2018-10" db="EMBL/GenBank/DDBJ databases">
        <title>A high-quality apple genome assembly.</title>
        <authorList>
            <person name="Hu J."/>
        </authorList>
    </citation>
    <scope>NUCLEOTIDE SEQUENCE [LARGE SCALE GENOMIC DNA]</scope>
    <source>
        <strain evidence="4">cv. HFTH1</strain>
        <tissue evidence="3">Young leaf</tissue>
    </source>
</reference>
<accession>A0A498JHS2</accession>
<dbReference type="GO" id="GO:0016020">
    <property type="term" value="C:membrane"/>
    <property type="evidence" value="ECO:0007669"/>
    <property type="project" value="UniProtKB-SubCell"/>
</dbReference>
<keyword evidence="2" id="KW-1133">Transmembrane helix</keyword>
<evidence type="ECO:0000256" key="1">
    <source>
        <dbReference type="ARBA" id="ARBA00023303"/>
    </source>
</evidence>
<dbReference type="Proteomes" id="UP000290289">
    <property type="component" value="Chromosome 7"/>
</dbReference>
<dbReference type="PANTHER" id="PTHR45651">
    <property type="entry name" value="CYCLIC NUCLEOTIDE-GATED ION CHANNEL 15-RELATED-RELATED"/>
    <property type="match status" value="1"/>
</dbReference>
<feature type="transmembrane region" description="Helical" evidence="2">
    <location>
        <begin position="164"/>
        <end position="183"/>
    </location>
</feature>
<proteinExistence type="predicted"/>
<dbReference type="GO" id="GO:0034220">
    <property type="term" value="P:monoatomic ion transmembrane transport"/>
    <property type="evidence" value="ECO:0007669"/>
    <property type="project" value="UniProtKB-KW"/>
</dbReference>
<keyword evidence="2" id="KW-0472">Membrane</keyword>
<protein>
    <recommendedName>
        <fullName evidence="5">Ion transport domain-containing protein</fullName>
    </recommendedName>
</protein>
<sequence>MASSELPLAVRNLGEKTVVIEIPPSPTKVAGCFYRVNKVAKILTITALILRSVTDVFCILDIAYQFYNFENTRDLMNELGNQSTDILRCLREYFFPTMIKTILGSYNILIDILAILPLPQVVILIFFSKMGKVTMNLLVLLQYELTLTGESVQTAALVKGVLNFFMYILASHVVLDFMILEFYGTIFSIQRMTICWQSTCRKENRCDTNNFGCHDHITVRNITFVMKYA</sequence>
<gene>
    <name evidence="3" type="ORF">DVH24_024041</name>
</gene>
<evidence type="ECO:0008006" key="5">
    <source>
        <dbReference type="Google" id="ProtNLM"/>
    </source>
</evidence>
<feature type="transmembrane region" description="Helical" evidence="2">
    <location>
        <begin position="108"/>
        <end position="127"/>
    </location>
</feature>
<evidence type="ECO:0000313" key="4">
    <source>
        <dbReference type="Proteomes" id="UP000290289"/>
    </source>
</evidence>
<dbReference type="EMBL" id="RDQH01000333">
    <property type="protein sequence ID" value="RXH94357.1"/>
    <property type="molecule type" value="Genomic_DNA"/>
</dbReference>